<dbReference type="RefSeq" id="WP_090072613.1">
    <property type="nucleotide sequence ID" value="NZ_FOVR01000005.1"/>
</dbReference>
<gene>
    <name evidence="6" type="ORF">SAMN04488056_105232</name>
</gene>
<dbReference type="Proteomes" id="UP000199236">
    <property type="component" value="Unassembled WGS sequence"/>
</dbReference>
<dbReference type="EMBL" id="FOVR01000005">
    <property type="protein sequence ID" value="SFO40527.1"/>
    <property type="molecule type" value="Genomic_DNA"/>
</dbReference>
<accession>A0A1I5GX55</accession>
<dbReference type="InterPro" id="IPR043128">
    <property type="entry name" value="Rev_trsase/Diguanyl_cyclase"/>
</dbReference>
<dbReference type="STRING" id="655353.SAMN04488056_105232"/>
<evidence type="ECO:0000313" key="7">
    <source>
        <dbReference type="Proteomes" id="UP000199236"/>
    </source>
</evidence>
<keyword evidence="7" id="KW-1185">Reference proteome</keyword>
<dbReference type="InterPro" id="IPR050469">
    <property type="entry name" value="Diguanylate_Cyclase"/>
</dbReference>
<dbReference type="EC" id="2.7.7.65" evidence="1"/>
<dbReference type="Gene3D" id="3.40.50.2300">
    <property type="match status" value="1"/>
</dbReference>
<dbReference type="InterPro" id="IPR029787">
    <property type="entry name" value="Nucleotide_cyclase"/>
</dbReference>
<evidence type="ECO:0000259" key="5">
    <source>
        <dbReference type="PROSITE" id="PS50887"/>
    </source>
</evidence>
<dbReference type="InterPro" id="IPR000160">
    <property type="entry name" value="GGDEF_dom"/>
</dbReference>
<evidence type="ECO:0000313" key="6">
    <source>
        <dbReference type="EMBL" id="SFO40527.1"/>
    </source>
</evidence>
<dbReference type="Gene3D" id="3.30.70.270">
    <property type="match status" value="1"/>
</dbReference>
<dbReference type="OrthoDB" id="9812260at2"/>
<dbReference type="SUPFAM" id="SSF55073">
    <property type="entry name" value="Nucleotide cyclase"/>
    <property type="match status" value="1"/>
</dbReference>
<reference evidence="6 7" key="1">
    <citation type="submission" date="2016-10" db="EMBL/GenBank/DDBJ databases">
        <authorList>
            <person name="de Groot N.N."/>
        </authorList>
    </citation>
    <scope>NUCLEOTIDE SEQUENCE [LARGE SCALE GENOMIC DNA]</scope>
    <source>
        <strain evidence="6 7">CGMCC 1.9157</strain>
    </source>
</reference>
<dbReference type="SMART" id="SM00267">
    <property type="entry name" value="GGDEF"/>
    <property type="match status" value="1"/>
</dbReference>
<dbReference type="CDD" id="cd01949">
    <property type="entry name" value="GGDEF"/>
    <property type="match status" value="1"/>
</dbReference>
<dbReference type="PANTHER" id="PTHR45138">
    <property type="entry name" value="REGULATORY COMPONENTS OF SENSORY TRANSDUCTION SYSTEM"/>
    <property type="match status" value="1"/>
</dbReference>
<dbReference type="FunFam" id="3.30.70.270:FF:000001">
    <property type="entry name" value="Diguanylate cyclase domain protein"/>
    <property type="match status" value="1"/>
</dbReference>
<dbReference type="InterPro" id="IPR001789">
    <property type="entry name" value="Sig_transdc_resp-reg_receiver"/>
</dbReference>
<dbReference type="AlphaFoldDB" id="A0A1I5GX55"/>
<name>A0A1I5GX55_9HYPH</name>
<dbReference type="GO" id="GO:0052621">
    <property type="term" value="F:diguanylate cyclase activity"/>
    <property type="evidence" value="ECO:0007669"/>
    <property type="project" value="UniProtKB-EC"/>
</dbReference>
<comment type="catalytic activity">
    <reaction evidence="2">
        <text>2 GTP = 3',3'-c-di-GMP + 2 diphosphate</text>
        <dbReference type="Rhea" id="RHEA:24898"/>
        <dbReference type="ChEBI" id="CHEBI:33019"/>
        <dbReference type="ChEBI" id="CHEBI:37565"/>
        <dbReference type="ChEBI" id="CHEBI:58805"/>
        <dbReference type="EC" id="2.7.7.65"/>
    </reaction>
</comment>
<dbReference type="Pfam" id="PF00072">
    <property type="entry name" value="Response_reg"/>
    <property type="match status" value="1"/>
</dbReference>
<dbReference type="SUPFAM" id="SSF52172">
    <property type="entry name" value="CheY-like"/>
    <property type="match status" value="1"/>
</dbReference>
<dbReference type="NCBIfam" id="TIGR00254">
    <property type="entry name" value="GGDEF"/>
    <property type="match status" value="1"/>
</dbReference>
<dbReference type="CDD" id="cd00156">
    <property type="entry name" value="REC"/>
    <property type="match status" value="1"/>
</dbReference>
<comment type="caution">
    <text evidence="3">Lacks conserved residue(s) required for the propagation of feature annotation.</text>
</comment>
<dbReference type="GO" id="GO:0000160">
    <property type="term" value="P:phosphorelay signal transduction system"/>
    <property type="evidence" value="ECO:0007669"/>
    <property type="project" value="InterPro"/>
</dbReference>
<dbReference type="Pfam" id="PF00990">
    <property type="entry name" value="GGDEF"/>
    <property type="match status" value="1"/>
</dbReference>
<dbReference type="PANTHER" id="PTHR45138:SF9">
    <property type="entry name" value="DIGUANYLATE CYCLASE DGCM-RELATED"/>
    <property type="match status" value="1"/>
</dbReference>
<evidence type="ECO:0000256" key="2">
    <source>
        <dbReference type="ARBA" id="ARBA00034247"/>
    </source>
</evidence>
<dbReference type="SMART" id="SM00448">
    <property type="entry name" value="REC"/>
    <property type="match status" value="1"/>
</dbReference>
<evidence type="ECO:0000259" key="4">
    <source>
        <dbReference type="PROSITE" id="PS50110"/>
    </source>
</evidence>
<dbReference type="PROSITE" id="PS50887">
    <property type="entry name" value="GGDEF"/>
    <property type="match status" value="1"/>
</dbReference>
<organism evidence="6 7">
    <name type="scientific">Cohaesibacter marisflavi</name>
    <dbReference type="NCBI Taxonomy" id="655353"/>
    <lineage>
        <taxon>Bacteria</taxon>
        <taxon>Pseudomonadati</taxon>
        <taxon>Pseudomonadota</taxon>
        <taxon>Alphaproteobacteria</taxon>
        <taxon>Hyphomicrobiales</taxon>
        <taxon>Cohaesibacteraceae</taxon>
    </lineage>
</organism>
<evidence type="ECO:0000256" key="3">
    <source>
        <dbReference type="PROSITE-ProRule" id="PRU00169"/>
    </source>
</evidence>
<feature type="domain" description="Response regulatory" evidence="4">
    <location>
        <begin position="2"/>
        <end position="120"/>
    </location>
</feature>
<evidence type="ECO:0000256" key="1">
    <source>
        <dbReference type="ARBA" id="ARBA00012528"/>
    </source>
</evidence>
<sequence length="306" mass="34367">MRIVLVEDNDEDREAIRTILEQRRESVFAFHCGDSAWEFVQKTPDIDVVIVSLNLEDASGLEICWNCRILAAERKAMYVVAISEYTNADMLVEALDSGADDFLHKPLQEDILLARLRVAERVIMLQKQLVQLANRDPMTNLYNRRAFFEKAHALIEKQGDAHPVSAIMFDIDHFKSVNDRFGHDVGDQVIKTVTKIALGESDFIGRLGGEEFAVLIQGQSFFAAACAANRIREMIEHTTIIAEGNKVQITSSFGVARLQEGDDIYALLKRADRALYRSKNNGRNMVTIDRSQAAKRSDISSCCAAQ</sequence>
<feature type="domain" description="GGDEF" evidence="5">
    <location>
        <begin position="162"/>
        <end position="291"/>
    </location>
</feature>
<protein>
    <recommendedName>
        <fullName evidence="1">diguanylate cyclase</fullName>
        <ecNumber evidence="1">2.7.7.65</ecNumber>
    </recommendedName>
</protein>
<dbReference type="InterPro" id="IPR011006">
    <property type="entry name" value="CheY-like_superfamily"/>
</dbReference>
<dbReference type="PROSITE" id="PS50110">
    <property type="entry name" value="RESPONSE_REGULATORY"/>
    <property type="match status" value="1"/>
</dbReference>
<proteinExistence type="predicted"/>